<dbReference type="Proteomes" id="UP000829196">
    <property type="component" value="Unassembled WGS sequence"/>
</dbReference>
<protein>
    <recommendedName>
        <fullName evidence="1">Reverse transcriptase domain-containing protein</fullName>
    </recommendedName>
</protein>
<organism evidence="2 3">
    <name type="scientific">Dendrobium nobile</name>
    <name type="common">Orchid</name>
    <dbReference type="NCBI Taxonomy" id="94219"/>
    <lineage>
        <taxon>Eukaryota</taxon>
        <taxon>Viridiplantae</taxon>
        <taxon>Streptophyta</taxon>
        <taxon>Embryophyta</taxon>
        <taxon>Tracheophyta</taxon>
        <taxon>Spermatophyta</taxon>
        <taxon>Magnoliopsida</taxon>
        <taxon>Liliopsida</taxon>
        <taxon>Asparagales</taxon>
        <taxon>Orchidaceae</taxon>
        <taxon>Epidendroideae</taxon>
        <taxon>Malaxideae</taxon>
        <taxon>Dendrobiinae</taxon>
        <taxon>Dendrobium</taxon>
    </lineage>
</organism>
<dbReference type="GO" id="GO:0003824">
    <property type="term" value="F:catalytic activity"/>
    <property type="evidence" value="ECO:0007669"/>
    <property type="project" value="InterPro"/>
</dbReference>
<name>A0A8T3BZR2_DENNO</name>
<dbReference type="SUPFAM" id="SSF56219">
    <property type="entry name" value="DNase I-like"/>
    <property type="match status" value="1"/>
</dbReference>
<dbReference type="OrthoDB" id="786576at2759"/>
<dbReference type="PROSITE" id="PS50878">
    <property type="entry name" value="RT_POL"/>
    <property type="match status" value="1"/>
</dbReference>
<dbReference type="EMBL" id="JAGYWB010000005">
    <property type="protein sequence ID" value="KAI0522506.1"/>
    <property type="molecule type" value="Genomic_DNA"/>
</dbReference>
<dbReference type="InterPro" id="IPR005135">
    <property type="entry name" value="Endo/exonuclease/phosphatase"/>
</dbReference>
<keyword evidence="3" id="KW-1185">Reference proteome</keyword>
<dbReference type="AlphaFoldDB" id="A0A8T3BZR2"/>
<dbReference type="Pfam" id="PF00078">
    <property type="entry name" value="RVT_1"/>
    <property type="match status" value="1"/>
</dbReference>
<sequence length="590" mass="67048">MLYLLENRIQASSLLNPFFTESHVIFPSENSCHNFNMTAPSRIWIKWNSSTLNFTPTIISPQLISGIVDRAGYPSFTLTVIYAENDRESRSSLWDMLRICVASQTTPWIIMGDFNCCRFASDKLGGNPLSHHQLGELNSVIFDAKLMELPSVGNVYTWFNQRQSNPIHIKLDRVLTNDMWASAFPNSYYSVQAPSCSDHCPLILHSSDAVSRCHRFLFKNFWTQLDGYWCILLEVFSAQPIGNPMADFCSKLKRLKSRIKLESWANSNAIQDQLDSLHRRQLECLEQINLDPHNDDLVRHLKSINHNISKTSSLHSSWIIQRAKASWLSQGEDNLKFLYAKIRRRKAYSNAAINLGTSSNLSRPDTISDIINHFHKLFNPPLIEDLNMDLFPSGNTLQPLLADSLIFPVTDDEIRQSVFDGAASSFPGPDGFNYHFYKRSWHFIGPWVCKAVKFFLVNGTLAPGIKATALALIPKSKHASSFADFRPIALCNVIYKIVSKILASRLKPIMPLIVKETQSGFINGRISTDNIILAQELLSFANTRKKNIFCAKYDIRKAFDTVSREFVLARLVQKGIPPLFISWIKACIYD</sequence>
<evidence type="ECO:0000313" key="3">
    <source>
        <dbReference type="Proteomes" id="UP000829196"/>
    </source>
</evidence>
<dbReference type="SMR" id="A0A8T3BZR2"/>
<dbReference type="Gene3D" id="3.60.10.10">
    <property type="entry name" value="Endonuclease/exonuclease/phosphatase"/>
    <property type="match status" value="1"/>
</dbReference>
<dbReference type="InterPro" id="IPR036691">
    <property type="entry name" value="Endo/exonu/phosph_ase_sf"/>
</dbReference>
<comment type="caution">
    <text evidence="2">The sequence shown here is derived from an EMBL/GenBank/DDBJ whole genome shotgun (WGS) entry which is preliminary data.</text>
</comment>
<feature type="domain" description="Reverse transcriptase" evidence="1">
    <location>
        <begin position="454"/>
        <end position="590"/>
    </location>
</feature>
<dbReference type="InterPro" id="IPR000477">
    <property type="entry name" value="RT_dom"/>
</dbReference>
<evidence type="ECO:0000259" key="1">
    <source>
        <dbReference type="PROSITE" id="PS50878"/>
    </source>
</evidence>
<proteinExistence type="predicted"/>
<accession>A0A8T3BZR2</accession>
<dbReference type="CDD" id="cd01650">
    <property type="entry name" value="RT_nLTR_like"/>
    <property type="match status" value="1"/>
</dbReference>
<dbReference type="Pfam" id="PF03372">
    <property type="entry name" value="Exo_endo_phos"/>
    <property type="match status" value="1"/>
</dbReference>
<dbReference type="SUPFAM" id="SSF56672">
    <property type="entry name" value="DNA/RNA polymerases"/>
    <property type="match status" value="1"/>
</dbReference>
<evidence type="ECO:0000313" key="2">
    <source>
        <dbReference type="EMBL" id="KAI0522506.1"/>
    </source>
</evidence>
<dbReference type="InterPro" id="IPR043502">
    <property type="entry name" value="DNA/RNA_pol_sf"/>
</dbReference>
<reference evidence="2" key="1">
    <citation type="journal article" date="2022" name="Front. Genet.">
        <title>Chromosome-Scale Assembly of the Dendrobium nobile Genome Provides Insights Into the Molecular Mechanism of the Biosynthesis of the Medicinal Active Ingredient of Dendrobium.</title>
        <authorList>
            <person name="Xu Q."/>
            <person name="Niu S.-C."/>
            <person name="Li K.-L."/>
            <person name="Zheng P.-J."/>
            <person name="Zhang X.-J."/>
            <person name="Jia Y."/>
            <person name="Liu Y."/>
            <person name="Niu Y.-X."/>
            <person name="Yu L.-H."/>
            <person name="Chen D.-F."/>
            <person name="Zhang G.-Q."/>
        </authorList>
    </citation>
    <scope>NUCLEOTIDE SEQUENCE</scope>
    <source>
        <tissue evidence="2">Leaf</tissue>
    </source>
</reference>
<gene>
    <name evidence="2" type="ORF">KFK09_004885</name>
</gene>
<dbReference type="PANTHER" id="PTHR19446">
    <property type="entry name" value="REVERSE TRANSCRIPTASES"/>
    <property type="match status" value="1"/>
</dbReference>